<reference evidence="1" key="2">
    <citation type="submission" date="2014-03" db="EMBL/GenBank/DDBJ databases">
        <title>Candidatus Competibacter-lineage genomes retrieved from metagenomes reveal functional metabolic diversity.</title>
        <authorList>
            <person name="McIlroy S.J."/>
            <person name="Albertsen M."/>
            <person name="Andresen E.K."/>
            <person name="Saunders A.M."/>
            <person name="Kristiansen R."/>
            <person name="Stokholm-Bjerregaard M."/>
            <person name="Nielsen K.L."/>
            <person name="Nielsen P.H."/>
        </authorList>
    </citation>
    <scope>NUCLEOTIDE SEQUENCE</scope>
    <source>
        <strain evidence="1">Run_A_D11</strain>
    </source>
</reference>
<name>W6MBT1_9GAMM</name>
<dbReference type="Proteomes" id="UP000035760">
    <property type="component" value="Unassembled WGS sequence"/>
</dbReference>
<dbReference type="AlphaFoldDB" id="W6MBT1"/>
<protein>
    <submittedName>
        <fullName evidence="1">Uncharacterized protein</fullName>
    </submittedName>
</protein>
<organism evidence="1 2">
    <name type="scientific">Candidatus Competibacter denitrificans Run_A_D11</name>
    <dbReference type="NCBI Taxonomy" id="1400863"/>
    <lineage>
        <taxon>Bacteria</taxon>
        <taxon>Pseudomonadati</taxon>
        <taxon>Pseudomonadota</taxon>
        <taxon>Gammaproteobacteria</taxon>
        <taxon>Candidatus Competibacteraceae</taxon>
        <taxon>Candidatus Competibacter</taxon>
    </lineage>
</organism>
<keyword evidence="2" id="KW-1185">Reference proteome</keyword>
<gene>
    <name evidence="1" type="ORF">BN873_610037</name>
</gene>
<sequence>MGDGTRDVLPVHSAVELDRGGKRRNEGIGAFGESPAPALIGLLIVHQLFFELSS</sequence>
<comment type="caution">
    <text evidence="1">The sequence shown here is derived from an EMBL/GenBank/DDBJ whole genome shotgun (WGS) entry which is preliminary data.</text>
</comment>
<evidence type="ECO:0000313" key="2">
    <source>
        <dbReference type="Proteomes" id="UP000035760"/>
    </source>
</evidence>
<reference evidence="1" key="1">
    <citation type="submission" date="2013-07" db="EMBL/GenBank/DDBJ databases">
        <authorList>
            <person name="McIlroy S."/>
        </authorList>
    </citation>
    <scope>NUCLEOTIDE SEQUENCE [LARGE SCALE GENOMIC DNA]</scope>
    <source>
        <strain evidence="1">Run_A_D11</strain>
    </source>
</reference>
<dbReference type="EMBL" id="CBTJ020000071">
    <property type="protein sequence ID" value="CDI03640.1"/>
    <property type="molecule type" value="Genomic_DNA"/>
</dbReference>
<evidence type="ECO:0000313" key="1">
    <source>
        <dbReference type="EMBL" id="CDI03640.1"/>
    </source>
</evidence>
<accession>W6MBT1</accession>
<proteinExistence type="predicted"/>